<reference evidence="2" key="1">
    <citation type="submission" date="2020-04" db="EMBL/GenBank/DDBJ databases">
        <authorList>
            <person name="Chiriac C."/>
            <person name="Salcher M."/>
            <person name="Ghai R."/>
            <person name="Kavagutti S V."/>
        </authorList>
    </citation>
    <scope>NUCLEOTIDE SEQUENCE</scope>
</reference>
<feature type="coiled-coil region" evidence="1">
    <location>
        <begin position="95"/>
        <end position="133"/>
    </location>
</feature>
<name>A0A6J5M6J3_9CAUD</name>
<evidence type="ECO:0000313" key="2">
    <source>
        <dbReference type="EMBL" id="CAB4142625.1"/>
    </source>
</evidence>
<keyword evidence="1" id="KW-0175">Coiled coil</keyword>
<sequence>MSTEFQLFDGKNLSSLFKDIYENQVNKKKNISDLIESLRKLIRNVGEATVIAPIIKDLIEVSVKNDDHLVKLATIAQRLAAAEAKGVGEDGWLSESEKAQLLADMEDTINEVEQKNKEKLTDIEIEIEDLKKKL</sequence>
<dbReference type="EMBL" id="LR796420">
    <property type="protein sequence ID" value="CAB4142625.1"/>
    <property type="molecule type" value="Genomic_DNA"/>
</dbReference>
<accession>A0A6J5M6J3</accession>
<organism evidence="2">
    <name type="scientific">uncultured Caudovirales phage</name>
    <dbReference type="NCBI Taxonomy" id="2100421"/>
    <lineage>
        <taxon>Viruses</taxon>
        <taxon>Duplodnaviria</taxon>
        <taxon>Heunggongvirae</taxon>
        <taxon>Uroviricota</taxon>
        <taxon>Caudoviricetes</taxon>
        <taxon>Peduoviridae</taxon>
        <taxon>Maltschvirus</taxon>
        <taxon>Maltschvirus maltsch</taxon>
    </lineage>
</organism>
<protein>
    <submittedName>
        <fullName evidence="2">Uncharacterized protein</fullName>
    </submittedName>
</protein>
<proteinExistence type="predicted"/>
<gene>
    <name evidence="2" type="ORF">UFOVP449_63</name>
</gene>
<evidence type="ECO:0000256" key="1">
    <source>
        <dbReference type="SAM" id="Coils"/>
    </source>
</evidence>